<dbReference type="NCBIfam" id="NF002114">
    <property type="entry name" value="PRK00951.2-4"/>
    <property type="match status" value="1"/>
</dbReference>
<dbReference type="EC" id="4.2.1.19" evidence="6 7"/>
<comment type="pathway">
    <text evidence="1 6 7">Amino-acid biosynthesis; L-histidine biosynthesis; L-histidine from 5-phospho-alpha-D-ribose 1-diphosphate: step 6/9.</text>
</comment>
<dbReference type="Pfam" id="PF00475">
    <property type="entry name" value="IGPD"/>
    <property type="match status" value="1"/>
</dbReference>
<accession>A0A1W1W2H5</accession>
<dbReference type="PROSITE" id="PS00955">
    <property type="entry name" value="IGP_DEHYDRATASE_2"/>
    <property type="match status" value="1"/>
</dbReference>
<dbReference type="InterPro" id="IPR038494">
    <property type="entry name" value="IGPD_sf"/>
</dbReference>
<dbReference type="InterPro" id="IPR000807">
    <property type="entry name" value="ImidazoleglycerolP_deHydtase"/>
</dbReference>
<evidence type="ECO:0000256" key="5">
    <source>
        <dbReference type="ARBA" id="ARBA00023239"/>
    </source>
</evidence>
<evidence type="ECO:0000256" key="6">
    <source>
        <dbReference type="HAMAP-Rule" id="MF_00076"/>
    </source>
</evidence>
<dbReference type="FunFam" id="3.30.230.40:FF:000001">
    <property type="entry name" value="Imidazoleglycerol-phosphate dehydratase HisB"/>
    <property type="match status" value="1"/>
</dbReference>
<dbReference type="AlphaFoldDB" id="A0A1W1W2H5"/>
<evidence type="ECO:0000313" key="9">
    <source>
        <dbReference type="Proteomes" id="UP000192569"/>
    </source>
</evidence>
<reference evidence="8 9" key="1">
    <citation type="submission" date="2017-04" db="EMBL/GenBank/DDBJ databases">
        <authorList>
            <person name="Afonso C.L."/>
            <person name="Miller P.J."/>
            <person name="Scott M.A."/>
            <person name="Spackman E."/>
            <person name="Goraichik I."/>
            <person name="Dimitrov K.M."/>
            <person name="Suarez D.L."/>
            <person name="Swayne D.E."/>
        </authorList>
    </citation>
    <scope>NUCLEOTIDE SEQUENCE [LARGE SCALE GENOMIC DNA]</scope>
    <source>
        <strain evidence="8 9">ToBE</strain>
    </source>
</reference>
<proteinExistence type="inferred from homology"/>
<gene>
    <name evidence="6" type="primary">hisB</name>
    <name evidence="8" type="ORF">SAMN00808754_3103</name>
</gene>
<keyword evidence="9" id="KW-1185">Reference proteome</keyword>
<dbReference type="STRING" id="698762.SAMN00808754_3103"/>
<dbReference type="NCBIfam" id="NF002111">
    <property type="entry name" value="PRK00951.2-1"/>
    <property type="match status" value="1"/>
</dbReference>
<evidence type="ECO:0000256" key="3">
    <source>
        <dbReference type="ARBA" id="ARBA00022605"/>
    </source>
</evidence>
<comment type="subcellular location">
    <subcellularLocation>
        <location evidence="6 7">Cytoplasm</location>
    </subcellularLocation>
</comment>
<dbReference type="Proteomes" id="UP000192569">
    <property type="component" value="Chromosome I"/>
</dbReference>
<evidence type="ECO:0000256" key="2">
    <source>
        <dbReference type="ARBA" id="ARBA00016664"/>
    </source>
</evidence>
<dbReference type="PANTHER" id="PTHR23133">
    <property type="entry name" value="IMIDAZOLEGLYCEROL-PHOSPHATE DEHYDRATASE HIS7"/>
    <property type="match status" value="1"/>
</dbReference>
<dbReference type="InterPro" id="IPR020565">
    <property type="entry name" value="ImidazoleglycerP_deHydtase_CS"/>
</dbReference>
<dbReference type="GO" id="GO:0000105">
    <property type="term" value="P:L-histidine biosynthetic process"/>
    <property type="evidence" value="ECO:0007669"/>
    <property type="project" value="UniProtKB-UniRule"/>
</dbReference>
<keyword evidence="3 6" id="KW-0028">Amino-acid biosynthesis</keyword>
<sequence>MRGLLHCVREIREVRDEGKGKVTKKRGDILMEQPRQDGRRAVVTRKTAETEIKVELNLEGQGSFKGKSGIPFLDHLLAQFAKHGLFDLGLKVHGDLEVDSHHTVEDIGICLGQALVQALGTKEGINRYGSTLLPMDEALILVAVDLSGRPYLAYEVDIMVERLGDLEAELLEEFLRALVNHGGITLHVKKLAGRNAHHVAEALFKALGRALRQAASRDPGVVGIPSTKGVL</sequence>
<dbReference type="GO" id="GO:0004424">
    <property type="term" value="F:imidazoleglycerol-phosphate dehydratase activity"/>
    <property type="evidence" value="ECO:0007669"/>
    <property type="project" value="UniProtKB-UniRule"/>
</dbReference>
<dbReference type="Gene3D" id="3.30.230.40">
    <property type="entry name" value="Imidazole glycerol phosphate dehydratase, domain 1"/>
    <property type="match status" value="2"/>
</dbReference>
<comment type="catalytic activity">
    <reaction evidence="6 7">
        <text>D-erythro-1-(imidazol-4-yl)glycerol 3-phosphate = 3-(imidazol-4-yl)-2-oxopropyl phosphate + H2O</text>
        <dbReference type="Rhea" id="RHEA:11040"/>
        <dbReference type="ChEBI" id="CHEBI:15377"/>
        <dbReference type="ChEBI" id="CHEBI:57766"/>
        <dbReference type="ChEBI" id="CHEBI:58278"/>
        <dbReference type="EC" id="4.2.1.19"/>
    </reaction>
</comment>
<evidence type="ECO:0000256" key="1">
    <source>
        <dbReference type="ARBA" id="ARBA00005047"/>
    </source>
</evidence>
<dbReference type="FunFam" id="3.30.230.40:FF:000003">
    <property type="entry name" value="Imidazoleglycerol-phosphate dehydratase HisB"/>
    <property type="match status" value="1"/>
</dbReference>
<dbReference type="PROSITE" id="PS00954">
    <property type="entry name" value="IGP_DEHYDRATASE_1"/>
    <property type="match status" value="1"/>
</dbReference>
<dbReference type="InterPro" id="IPR020568">
    <property type="entry name" value="Ribosomal_Su5_D2-typ_SF"/>
</dbReference>
<dbReference type="HAMAP" id="MF_00076">
    <property type="entry name" value="HisB"/>
    <property type="match status" value="1"/>
</dbReference>
<dbReference type="PANTHER" id="PTHR23133:SF2">
    <property type="entry name" value="IMIDAZOLEGLYCEROL-PHOSPHATE DEHYDRATASE"/>
    <property type="match status" value="1"/>
</dbReference>
<dbReference type="EMBL" id="LT838272">
    <property type="protein sequence ID" value="SMB99808.1"/>
    <property type="molecule type" value="Genomic_DNA"/>
</dbReference>
<evidence type="ECO:0000256" key="4">
    <source>
        <dbReference type="ARBA" id="ARBA00023102"/>
    </source>
</evidence>
<keyword evidence="6" id="KW-0963">Cytoplasm</keyword>
<organism evidence="8 9">
    <name type="scientific">Thermanaeromonas toyohensis ToBE</name>
    <dbReference type="NCBI Taxonomy" id="698762"/>
    <lineage>
        <taxon>Bacteria</taxon>
        <taxon>Bacillati</taxon>
        <taxon>Bacillota</taxon>
        <taxon>Clostridia</taxon>
        <taxon>Neomoorellales</taxon>
        <taxon>Neomoorellaceae</taxon>
        <taxon>Thermanaeromonas</taxon>
    </lineage>
</organism>
<dbReference type="SUPFAM" id="SSF54211">
    <property type="entry name" value="Ribosomal protein S5 domain 2-like"/>
    <property type="match status" value="2"/>
</dbReference>
<protein>
    <recommendedName>
        <fullName evidence="2 6">Imidazoleglycerol-phosphate dehydratase</fullName>
        <shortName evidence="6">IGPD</shortName>
        <ecNumber evidence="6 7">4.2.1.19</ecNumber>
    </recommendedName>
</protein>
<evidence type="ECO:0000313" key="8">
    <source>
        <dbReference type="EMBL" id="SMB99808.1"/>
    </source>
</evidence>
<comment type="similarity">
    <text evidence="6 7">Belongs to the imidazoleglycerol-phosphate dehydratase family.</text>
</comment>
<dbReference type="GO" id="GO:0005737">
    <property type="term" value="C:cytoplasm"/>
    <property type="evidence" value="ECO:0007669"/>
    <property type="project" value="UniProtKB-SubCell"/>
</dbReference>
<name>A0A1W1W2H5_9FIRM</name>
<keyword evidence="4 6" id="KW-0368">Histidine biosynthesis</keyword>
<dbReference type="UniPathway" id="UPA00031">
    <property type="reaction ID" value="UER00011"/>
</dbReference>
<dbReference type="CDD" id="cd07914">
    <property type="entry name" value="IGPD"/>
    <property type="match status" value="1"/>
</dbReference>
<evidence type="ECO:0000256" key="7">
    <source>
        <dbReference type="RuleBase" id="RU000599"/>
    </source>
</evidence>
<keyword evidence="5 6" id="KW-0456">Lyase</keyword>